<dbReference type="InterPro" id="IPR008966">
    <property type="entry name" value="Adhesion_dom_sf"/>
</dbReference>
<dbReference type="InterPro" id="IPR041171">
    <property type="entry name" value="SDR_Ig"/>
</dbReference>
<dbReference type="PANTHER" id="PTHR36108">
    <property type="entry name" value="COLOSSIN-B-RELATED"/>
    <property type="match status" value="1"/>
</dbReference>
<evidence type="ECO:0000256" key="4">
    <source>
        <dbReference type="ARBA" id="ARBA00022525"/>
    </source>
</evidence>
<evidence type="ECO:0000256" key="8">
    <source>
        <dbReference type="SAM" id="SignalP"/>
    </source>
</evidence>
<evidence type="ECO:0000313" key="13">
    <source>
        <dbReference type="EMBL" id="MDT2602579.1"/>
    </source>
</evidence>
<dbReference type="PANTHER" id="PTHR36108:SF13">
    <property type="entry name" value="COLOSSIN-B-RELATED"/>
    <property type="match status" value="1"/>
</dbReference>
<dbReference type="NCBIfam" id="TIGR03786">
    <property type="entry name" value="strep_pil_rpt"/>
    <property type="match status" value="2"/>
</dbReference>
<keyword evidence="14" id="KW-1185">Reference proteome</keyword>
<evidence type="ECO:0000256" key="7">
    <source>
        <dbReference type="SAM" id="MobiDB-lite"/>
    </source>
</evidence>
<dbReference type="SUPFAM" id="SSF49401">
    <property type="entry name" value="Bacterial adhesins"/>
    <property type="match status" value="2"/>
</dbReference>
<dbReference type="InterPro" id="IPR038174">
    <property type="entry name" value="Strep_pil_link_sf"/>
</dbReference>
<feature type="domain" description="Streptococcal pilin isopeptide linkage" evidence="10">
    <location>
        <begin position="497"/>
        <end position="600"/>
    </location>
</feature>
<keyword evidence="5 8" id="KW-0732">Signal</keyword>
<dbReference type="EMBL" id="JARPYI010000023">
    <property type="protein sequence ID" value="MDT2602579.1"/>
    <property type="molecule type" value="Genomic_DNA"/>
</dbReference>
<dbReference type="Gene3D" id="2.60.40.10">
    <property type="entry name" value="Immunoglobulins"/>
    <property type="match status" value="1"/>
</dbReference>
<dbReference type="InterPro" id="IPR041033">
    <property type="entry name" value="SpaA_PFL_dom_1"/>
</dbReference>
<proteinExistence type="inferred from homology"/>
<keyword evidence="3" id="KW-0134">Cell wall</keyword>
<dbReference type="Pfam" id="PF12892">
    <property type="entry name" value="FctA"/>
    <property type="match status" value="2"/>
</dbReference>
<evidence type="ECO:0000259" key="11">
    <source>
        <dbReference type="Pfam" id="PF17802"/>
    </source>
</evidence>
<evidence type="ECO:0000313" key="14">
    <source>
        <dbReference type="Proteomes" id="UP001252875"/>
    </source>
</evidence>
<comment type="similarity">
    <text evidence="2">Belongs to the serine-aspartate repeat-containing protein (SDr) family.</text>
</comment>
<comment type="subcellular location">
    <subcellularLocation>
        <location evidence="1">Secreted</location>
        <location evidence="1">Cell wall</location>
        <topology evidence="1">Peptidoglycan-anchor</topology>
    </subcellularLocation>
</comment>
<feature type="region of interest" description="Disordered" evidence="7">
    <location>
        <begin position="60"/>
        <end position="110"/>
    </location>
</feature>
<dbReference type="InterPro" id="IPR022464">
    <property type="entry name" value="Strep_pil_isopept_link"/>
</dbReference>
<name>A0ABU3F633_9ENTE</name>
<evidence type="ECO:0000259" key="9">
    <source>
        <dbReference type="Pfam" id="PF05737"/>
    </source>
</evidence>
<accession>A0ABU3F633</accession>
<organism evidence="13 14">
    <name type="scientific">Enterococcus hulanensis</name>
    <dbReference type="NCBI Taxonomy" id="2559929"/>
    <lineage>
        <taxon>Bacteria</taxon>
        <taxon>Bacillati</taxon>
        <taxon>Bacillota</taxon>
        <taxon>Bacilli</taxon>
        <taxon>Lactobacillales</taxon>
        <taxon>Enterococcaceae</taxon>
        <taxon>Enterococcus</taxon>
    </lineage>
</organism>
<dbReference type="Proteomes" id="UP001252875">
    <property type="component" value="Unassembled WGS sequence"/>
</dbReference>
<dbReference type="Gene3D" id="2.60.40.3050">
    <property type="match status" value="2"/>
</dbReference>
<dbReference type="Gene3D" id="2.60.40.740">
    <property type="match status" value="1"/>
</dbReference>
<dbReference type="Pfam" id="PF05737">
    <property type="entry name" value="Collagen_bind"/>
    <property type="match status" value="1"/>
</dbReference>
<evidence type="ECO:0000256" key="2">
    <source>
        <dbReference type="ARBA" id="ARBA00007257"/>
    </source>
</evidence>
<dbReference type="SUPFAM" id="SSF49478">
    <property type="entry name" value="Cna protein B-type domain"/>
    <property type="match status" value="1"/>
</dbReference>
<sequence length="680" mass="75266">MKNKIVRLLVLLTLVSPNIMSTATVFAEAKQVDIPENSIKTNASRELFNKNTEDVTSIDKAETTNSSTTSKETESSKIEAKKVNDISEPRAPSQTRNVAPNVITNMSITDSTGNPLDDSLGAWDSFRIYGDFKIPNNQVKQGDTTTLTLPDKITFYNTENFDLLDTKGNIVAHAVIDPSDKTIVITYTDYVEKNSDVSGSFYFYARVDTTTVKEKENIDINIDVDGKPIYAGRVDYTGPSEKNEDPLLKYGWIDKDDPTKIGYYLSVNYSKQAYPNATISDRIDYAGGKVDQTSFKIFKGDWVWDTSISDWDLENKTDVTDNYAPSFDADGKGFSVNMGDIKKEDGFIIQYDVSLSYQPVDGEKFDNHATLTSNEVVIKEVTSQVKYQKGGGEAEGYTYTINIQKKDDAGNNLSGAEFEVVRDSTSEKVGSIISDENGKGSISDLLKDNYTIRETKAPSGYKLTNELINVKPEDFDSNKEFYKEVINKKIDPTNIKLNANKVLTGQTLKGNDFEFTLKDDTGKVIDTVKNDGTGAINFNEISYDKAGTYTYTIQETKGNQAGMTYDSHEIKVSVQVEDKDGQLVATPTYTGSQTFTNTYKAAAGSVVLQAKKELTGQSLKGNDFEFTLKDDTGKVIDTVKNDGTGAINFNEISYDKAGTYTYTIQETKGNQAGMTYDSHE</sequence>
<feature type="domain" description="SpaA-like prealbumin fold" evidence="11">
    <location>
        <begin position="400"/>
        <end position="471"/>
    </location>
</feature>
<gene>
    <name evidence="13" type="ORF">P7D85_22680</name>
</gene>
<reference evidence="13 14" key="1">
    <citation type="submission" date="2023-03" db="EMBL/GenBank/DDBJ databases">
        <authorList>
            <person name="Shen W."/>
            <person name="Cai J."/>
        </authorList>
    </citation>
    <scope>NUCLEOTIDE SEQUENCE [LARGE SCALE GENOMIC DNA]</scope>
    <source>
        <strain evidence="13 14">D6-4</strain>
    </source>
</reference>
<dbReference type="InterPro" id="IPR008456">
    <property type="entry name" value="Collagen-bd_dom"/>
</dbReference>
<evidence type="ECO:0000256" key="1">
    <source>
        <dbReference type="ARBA" id="ARBA00004168"/>
    </source>
</evidence>
<evidence type="ECO:0000256" key="5">
    <source>
        <dbReference type="ARBA" id="ARBA00022729"/>
    </source>
</evidence>
<feature type="domain" description="SDR-like Ig" evidence="12">
    <location>
        <begin position="121"/>
        <end position="217"/>
    </location>
</feature>
<dbReference type="Pfam" id="PF17961">
    <property type="entry name" value="Big_8"/>
    <property type="match status" value="1"/>
</dbReference>
<protein>
    <submittedName>
        <fullName evidence="13">FctA domain-containing protein</fullName>
    </submittedName>
</protein>
<feature type="chain" id="PRO_5046787667" evidence="8">
    <location>
        <begin position="28"/>
        <end position="680"/>
    </location>
</feature>
<evidence type="ECO:0000256" key="6">
    <source>
        <dbReference type="ARBA" id="ARBA00023088"/>
    </source>
</evidence>
<evidence type="ECO:0000259" key="10">
    <source>
        <dbReference type="Pfam" id="PF12892"/>
    </source>
</evidence>
<feature type="domain" description="Collagen binding" evidence="9">
    <location>
        <begin position="248"/>
        <end position="377"/>
    </location>
</feature>
<dbReference type="Pfam" id="PF17802">
    <property type="entry name" value="SpaA"/>
    <property type="match status" value="1"/>
</dbReference>
<dbReference type="InterPro" id="IPR013783">
    <property type="entry name" value="Ig-like_fold"/>
</dbReference>
<feature type="compositionally biased region" description="Basic and acidic residues" evidence="7">
    <location>
        <begin position="71"/>
        <end position="88"/>
    </location>
</feature>
<keyword evidence="4" id="KW-0964">Secreted</keyword>
<dbReference type="InterPro" id="IPR011252">
    <property type="entry name" value="Fibrogen-bd_dom1"/>
</dbReference>
<keyword evidence="6" id="KW-0572">Peptidoglycan-anchor</keyword>
<evidence type="ECO:0000256" key="3">
    <source>
        <dbReference type="ARBA" id="ARBA00022512"/>
    </source>
</evidence>
<comment type="caution">
    <text evidence="13">The sequence shown here is derived from an EMBL/GenBank/DDBJ whole genome shotgun (WGS) entry which is preliminary data.</text>
</comment>
<feature type="domain" description="Streptococcal pilin isopeptide linkage" evidence="10">
    <location>
        <begin position="608"/>
        <end position="679"/>
    </location>
</feature>
<dbReference type="RefSeq" id="WP_311823723.1">
    <property type="nucleotide sequence ID" value="NZ_JARPYG010000025.1"/>
</dbReference>
<feature type="compositionally biased region" description="Polar residues" evidence="7">
    <location>
        <begin position="92"/>
        <end position="110"/>
    </location>
</feature>
<feature type="non-terminal residue" evidence="13">
    <location>
        <position position="680"/>
    </location>
</feature>
<feature type="signal peptide" evidence="8">
    <location>
        <begin position="1"/>
        <end position="27"/>
    </location>
</feature>
<dbReference type="Gene3D" id="2.60.40.1280">
    <property type="match status" value="1"/>
</dbReference>
<evidence type="ECO:0000259" key="12">
    <source>
        <dbReference type="Pfam" id="PF17961"/>
    </source>
</evidence>